<protein>
    <submittedName>
        <fullName evidence="2">Uncharacterized protein</fullName>
    </submittedName>
</protein>
<feature type="compositionally biased region" description="Low complexity" evidence="1">
    <location>
        <begin position="646"/>
        <end position="659"/>
    </location>
</feature>
<feature type="compositionally biased region" description="Low complexity" evidence="1">
    <location>
        <begin position="400"/>
        <end position="411"/>
    </location>
</feature>
<feature type="region of interest" description="Disordered" evidence="1">
    <location>
        <begin position="1171"/>
        <end position="1194"/>
    </location>
</feature>
<feature type="region of interest" description="Disordered" evidence="1">
    <location>
        <begin position="1"/>
        <end position="57"/>
    </location>
</feature>
<feature type="region of interest" description="Disordered" evidence="1">
    <location>
        <begin position="609"/>
        <end position="851"/>
    </location>
</feature>
<name>F4SCK2_MELLP</name>
<feature type="region of interest" description="Disordered" evidence="1">
    <location>
        <begin position="953"/>
        <end position="980"/>
    </location>
</feature>
<sequence length="1242" mass="137413">MSHNLHSLSSLVSSPQLSSMPNNGSHDEGHEAKDHSGDTNDMELKNSVASTGNQTLPVDVPEVTEDTELAGSKVLEIKNQDIGAPAMVKPDDDVSKEANKNEISGRIPFNVSFHHFPTAQSNRIELYMCLGLAEELVRMHSTLVQLEKQIMLNTPKALQQHQLSNGSTSGEANAIVILEQAIRDIHVLQSRVDQMEVGLIDLHQELYSAHHKIKIHARYSAVQAIQIDSTSKASGCTENTSKKETESKRRRSIILVVEGLDQRVACRADPSRVGVAAEAAPFFCIVPSISVAVVGDVTEVEPLWSRRLRAYCTLIVSDSPILGDRYEAYVSFERPGYLSISWKRFCRRVDPFEIRYGSYRKGTPLLSRCLMTENPPRRSLRGKNIPLSSEARGPAPLQPPHSSTSQPHRSSPSPPPATSAPSGSSKQTRSGKRRKRSPSPFSLADGSNTPEPQGVTSGRLDDVGVLVGAKTSRNRLVDLLNKFVKNKRPRLSRDNKVSRIRSTHEVRPKRVADDSELHIPSGPPAGTQDAHHEGQVVKDPFAPDDYDFNQLELPDLIQIVEGIGLDGKTLPKDKLVVLCNQNRDLMLMPDQKLSAVRIPRHMFRFALPKPQAGSSPIPTVSPANPLSAGPVSHHKRRDDGQPSLIQSSTCTTQGSTSTGPDQTSIVAGATLSKNPMEAKEKVANDSVCRSESPISKQRDKGKGRATSRAPSASSEHIPTSDPAGLSQKQPTEKDVLQDNFPSLEHRRLRFPRPNPTSKLIPTADPESTELSDDDWLPPDDDQSSNDASDGIENSISDKQSPPRESIKHKPAQSWSSPPPFMKTQSQPASAGPAPEFDEFDAHGQGPCEEDKDEPQWRFKYYQLKHSLAETNRRLELVTKDLDVLSQVVSKFADVKPTASPEPKMRGGRSAFWMRLHIDTLLGRTEDTTRLPSPATDEDQMAWKIDVDVDDFQPCPGPPEASASTSETSPPISDRPKHPKATAQQLIVMRTMMQFVGVSSFRPDFAKSPSSAQNRWLWNLAFSIFIKLVECGEYPGVSLDADNQRYLKRLLNTRVRSLMKRYQQESWAEARKKSAASAVRRRARLSYTDASLRQTKKQRDRVVLAQKPLWPLSAIIQAACSDDETDHEGCLHLDSDQPQAPVHIRKLSWRSSELTDTIILLEEYKARIDVSIPKPATPKDRRSSSSNGRPPRPRLRCPNALISDHAAPSGLPIDCYSPQYLETLTPFERSALDIMTLNCIASH</sequence>
<dbReference type="HOGENOM" id="CLU_007152_0_0_1"/>
<dbReference type="OrthoDB" id="2507381at2759"/>
<dbReference type="PANTHER" id="PTHR24216">
    <property type="entry name" value="PAXILLIN-RELATED"/>
    <property type="match status" value="1"/>
</dbReference>
<feature type="compositionally biased region" description="Acidic residues" evidence="1">
    <location>
        <begin position="766"/>
        <end position="783"/>
    </location>
</feature>
<evidence type="ECO:0000256" key="1">
    <source>
        <dbReference type="SAM" id="MobiDB-lite"/>
    </source>
</evidence>
<dbReference type="VEuPathDB" id="FungiDB:MELLADRAFT_114195"/>
<feature type="compositionally biased region" description="Basic and acidic residues" evidence="1">
    <location>
        <begin position="25"/>
        <end position="44"/>
    </location>
</feature>
<feature type="compositionally biased region" description="Polar residues" evidence="1">
    <location>
        <begin position="961"/>
        <end position="970"/>
    </location>
</feature>
<dbReference type="EMBL" id="GL883211">
    <property type="protein sequence ID" value="EGF97621.1"/>
    <property type="molecule type" value="Genomic_DNA"/>
</dbReference>
<feature type="region of interest" description="Disordered" evidence="1">
    <location>
        <begin position="370"/>
        <end position="459"/>
    </location>
</feature>
<dbReference type="KEGG" id="mlr:MELLADRAFT_114195"/>
<feature type="compositionally biased region" description="Low complexity" evidence="1">
    <location>
        <begin position="1"/>
        <end position="19"/>
    </location>
</feature>
<dbReference type="InParanoid" id="F4SCK2"/>
<evidence type="ECO:0000313" key="3">
    <source>
        <dbReference type="Proteomes" id="UP000001072"/>
    </source>
</evidence>
<dbReference type="PANTHER" id="PTHR24216:SF65">
    <property type="entry name" value="PAXILLIN-LIKE PROTEIN 1"/>
    <property type="match status" value="1"/>
</dbReference>
<dbReference type="GeneID" id="18925249"/>
<feature type="compositionally biased region" description="Basic and acidic residues" evidence="1">
    <location>
        <begin position="491"/>
        <end position="516"/>
    </location>
</feature>
<proteinExistence type="predicted"/>
<organism evidence="3">
    <name type="scientific">Melampsora larici-populina (strain 98AG31 / pathotype 3-4-7)</name>
    <name type="common">Poplar leaf rust fungus</name>
    <dbReference type="NCBI Taxonomy" id="747676"/>
    <lineage>
        <taxon>Eukaryota</taxon>
        <taxon>Fungi</taxon>
        <taxon>Dikarya</taxon>
        <taxon>Basidiomycota</taxon>
        <taxon>Pucciniomycotina</taxon>
        <taxon>Pucciniomycetes</taxon>
        <taxon>Pucciniales</taxon>
        <taxon>Melampsoraceae</taxon>
        <taxon>Melampsora</taxon>
    </lineage>
</organism>
<feature type="region of interest" description="Disordered" evidence="1">
    <location>
        <begin position="490"/>
        <end position="516"/>
    </location>
</feature>
<evidence type="ECO:0000313" key="2">
    <source>
        <dbReference type="EMBL" id="EGF97621.1"/>
    </source>
</evidence>
<dbReference type="RefSeq" id="XP_007419103.1">
    <property type="nucleotide sequence ID" value="XM_007419041.1"/>
</dbReference>
<feature type="compositionally biased region" description="Polar residues" evidence="1">
    <location>
        <begin position="708"/>
        <end position="717"/>
    </location>
</feature>
<feature type="compositionally biased region" description="Polar residues" evidence="1">
    <location>
        <begin position="47"/>
        <end position="56"/>
    </location>
</feature>
<dbReference type="Proteomes" id="UP000001072">
    <property type="component" value="Unassembled WGS sequence"/>
</dbReference>
<keyword evidence="3" id="KW-1185">Reference proteome</keyword>
<feature type="compositionally biased region" description="Polar residues" evidence="1">
    <location>
        <begin position="784"/>
        <end position="799"/>
    </location>
</feature>
<accession>F4SCK2</accession>
<gene>
    <name evidence="2" type="ORF">MELLADRAFT_114195</name>
</gene>
<feature type="compositionally biased region" description="Polar residues" evidence="1">
    <location>
        <begin position="445"/>
        <end position="456"/>
    </location>
</feature>
<reference evidence="3" key="1">
    <citation type="journal article" date="2011" name="Proc. Natl. Acad. Sci. U.S.A.">
        <title>Obligate biotrophy features unraveled by the genomic analysis of rust fungi.</title>
        <authorList>
            <person name="Duplessis S."/>
            <person name="Cuomo C.A."/>
            <person name="Lin Y.-C."/>
            <person name="Aerts A."/>
            <person name="Tisserant E."/>
            <person name="Veneault-Fourrey C."/>
            <person name="Joly D.L."/>
            <person name="Hacquard S."/>
            <person name="Amselem J."/>
            <person name="Cantarel B.L."/>
            <person name="Chiu R."/>
            <person name="Coutinho P.M."/>
            <person name="Feau N."/>
            <person name="Field M."/>
            <person name="Frey P."/>
            <person name="Gelhaye E."/>
            <person name="Goldberg J."/>
            <person name="Grabherr M.G."/>
            <person name="Kodira C.D."/>
            <person name="Kohler A."/>
            <person name="Kuees U."/>
            <person name="Lindquist E.A."/>
            <person name="Lucas S.M."/>
            <person name="Mago R."/>
            <person name="Mauceli E."/>
            <person name="Morin E."/>
            <person name="Murat C."/>
            <person name="Pangilinan J.L."/>
            <person name="Park R."/>
            <person name="Pearson M."/>
            <person name="Quesneville H."/>
            <person name="Rouhier N."/>
            <person name="Sakthikumar S."/>
            <person name="Salamov A.A."/>
            <person name="Schmutz J."/>
            <person name="Selles B."/>
            <person name="Shapiro H."/>
            <person name="Tanguay P."/>
            <person name="Tuskan G.A."/>
            <person name="Henrissat B."/>
            <person name="Van de Peer Y."/>
            <person name="Rouze P."/>
            <person name="Ellis J.G."/>
            <person name="Dodds P.N."/>
            <person name="Schein J.E."/>
            <person name="Zhong S."/>
            <person name="Hamelin R.C."/>
            <person name="Grigoriev I.V."/>
            <person name="Szabo L.J."/>
            <person name="Martin F."/>
        </authorList>
    </citation>
    <scope>NUCLEOTIDE SEQUENCE [LARGE SCALE GENOMIC DNA]</scope>
    <source>
        <strain evidence="3">98AG31 / pathotype 3-4-7</strain>
    </source>
</reference>
<feature type="compositionally biased region" description="Polar residues" evidence="1">
    <location>
        <begin position="612"/>
        <end position="624"/>
    </location>
</feature>
<dbReference type="AlphaFoldDB" id="F4SCK2"/>